<evidence type="ECO:0000313" key="1">
    <source>
        <dbReference type="EMBL" id="KAH7852265.1"/>
    </source>
</evidence>
<dbReference type="EMBL" id="CM037158">
    <property type="protein sequence ID" value="KAH7852265.1"/>
    <property type="molecule type" value="Genomic_DNA"/>
</dbReference>
<protein>
    <submittedName>
        <fullName evidence="1">Uncharacterized protein</fullName>
    </submittedName>
</protein>
<proteinExistence type="predicted"/>
<comment type="caution">
    <text evidence="1">The sequence shown here is derived from an EMBL/GenBank/DDBJ whole genome shotgun (WGS) entry which is preliminary data.</text>
</comment>
<organism evidence="1 2">
    <name type="scientific">Vaccinium darrowii</name>
    <dbReference type="NCBI Taxonomy" id="229202"/>
    <lineage>
        <taxon>Eukaryota</taxon>
        <taxon>Viridiplantae</taxon>
        <taxon>Streptophyta</taxon>
        <taxon>Embryophyta</taxon>
        <taxon>Tracheophyta</taxon>
        <taxon>Spermatophyta</taxon>
        <taxon>Magnoliopsida</taxon>
        <taxon>eudicotyledons</taxon>
        <taxon>Gunneridae</taxon>
        <taxon>Pentapetalae</taxon>
        <taxon>asterids</taxon>
        <taxon>Ericales</taxon>
        <taxon>Ericaceae</taxon>
        <taxon>Vaccinioideae</taxon>
        <taxon>Vaccinieae</taxon>
        <taxon>Vaccinium</taxon>
    </lineage>
</organism>
<keyword evidence="2" id="KW-1185">Reference proteome</keyword>
<gene>
    <name evidence="1" type="ORF">Vadar_022597</name>
</gene>
<sequence length="576" mass="63505">MAASPSLIDSATVTHMDEDLATRFKSFTLTDEEQGEILLSQDDVVESMSECRTSLLGKVISQKPPNLVGLRNTMEKVWGNPKNFRVLAVADGVYQFIFPSELDASRVLRGKPWFFNNHFLNLERWQPNKAIKDYSFASTPMWIQAWGLPLQFLSKDVGVKLGLRFGDVDEVTIPQSGSREGRYIRIRTVLDATQPLKRGCMLKFPNESPIWVEFRYEKLPSFCRYFGKVGHEFLGCDKRFLDMEDEVFRPAEYGIWLRASPATQQGRRYDSGAPAGRSGAEESNSISGESLADNQGSKSRNVNANSNSNLKGSEDISNSIDKSRDSAHEEMLTEAFTAERSVVFSPHPYPELTENQLTPYLEHILAKFSKPVTPQSAQSGLAQPSSKTITTPPLLISTGPPKPKLSLSAKAHHLPDSAHLRISSPSSLILSNPPVPINPLSTDTHSSIKILTDFTTSTLIDIPVANAPLARKSHIKHSSSVFAPICNHRRVLGAINGNPLHTLIPSPTPKSILNPNGKRSLENQNPSFVGIETVQRGSISATQKKARSMYGVAPMKANVDAAMVEETSLKWSPTGQ</sequence>
<reference evidence="1 2" key="1">
    <citation type="journal article" date="2021" name="Hortic Res">
        <title>High-quality reference genome and annotation aids understanding of berry development for evergreen blueberry (Vaccinium darrowii).</title>
        <authorList>
            <person name="Yu J."/>
            <person name="Hulse-Kemp A.M."/>
            <person name="Babiker E."/>
            <person name="Staton M."/>
        </authorList>
    </citation>
    <scope>NUCLEOTIDE SEQUENCE [LARGE SCALE GENOMIC DNA]</scope>
    <source>
        <strain evidence="2">cv. NJ 8807/NJ 8810</strain>
        <tissue evidence="1">Young leaf</tissue>
    </source>
</reference>
<evidence type="ECO:0000313" key="2">
    <source>
        <dbReference type="Proteomes" id="UP000828048"/>
    </source>
</evidence>
<dbReference type="Proteomes" id="UP000828048">
    <property type="component" value="Chromosome 8"/>
</dbReference>
<accession>A0ACB7YFC9</accession>
<name>A0ACB7YFC9_9ERIC</name>